<organism evidence="3 4">
    <name type="scientific">Macrostomum lignano</name>
    <dbReference type="NCBI Taxonomy" id="282301"/>
    <lineage>
        <taxon>Eukaryota</taxon>
        <taxon>Metazoa</taxon>
        <taxon>Spiralia</taxon>
        <taxon>Lophotrochozoa</taxon>
        <taxon>Platyhelminthes</taxon>
        <taxon>Rhabditophora</taxon>
        <taxon>Macrostomorpha</taxon>
        <taxon>Macrostomida</taxon>
        <taxon>Macrostomidae</taxon>
        <taxon>Macrostomum</taxon>
    </lineage>
</organism>
<evidence type="ECO:0000313" key="3">
    <source>
        <dbReference type="Proteomes" id="UP000095280"/>
    </source>
</evidence>
<feature type="compositionally biased region" description="Basic and acidic residues" evidence="1">
    <location>
        <begin position="57"/>
        <end position="77"/>
    </location>
</feature>
<feature type="compositionally biased region" description="Low complexity" evidence="1">
    <location>
        <begin position="500"/>
        <end position="519"/>
    </location>
</feature>
<dbReference type="Proteomes" id="UP000095280">
    <property type="component" value="Unplaced"/>
</dbReference>
<evidence type="ECO:0000256" key="1">
    <source>
        <dbReference type="SAM" id="MobiDB-lite"/>
    </source>
</evidence>
<name>A0A1I8FPC7_9PLAT</name>
<dbReference type="InterPro" id="IPR001331">
    <property type="entry name" value="GDS_CDC24_CS"/>
</dbReference>
<dbReference type="SUPFAM" id="SSF48065">
    <property type="entry name" value="DBL homology domain (DH-domain)"/>
    <property type="match status" value="1"/>
</dbReference>
<evidence type="ECO:0000313" key="4">
    <source>
        <dbReference type="WBParaSite" id="maker-unitig_43091-snap-gene-0.1-mRNA-1"/>
    </source>
</evidence>
<dbReference type="PANTHER" id="PTHR13217">
    <property type="entry name" value="PLECKSTRIN HOMOLOGY DOMAIN-CONTAINING FAMILY G MEMBER 7"/>
    <property type="match status" value="1"/>
</dbReference>
<dbReference type="InterPro" id="IPR035899">
    <property type="entry name" value="DBL_dom_sf"/>
</dbReference>
<dbReference type="AlphaFoldDB" id="A0A1I8FPC7"/>
<dbReference type="InterPro" id="IPR000219">
    <property type="entry name" value="DH_dom"/>
</dbReference>
<accession>A0A1I8FPC7</accession>
<feature type="compositionally biased region" description="Polar residues" evidence="1">
    <location>
        <begin position="78"/>
        <end position="87"/>
    </location>
</feature>
<feature type="region of interest" description="Disordered" evidence="1">
    <location>
        <begin position="462"/>
        <end position="522"/>
    </location>
</feature>
<dbReference type="GO" id="GO:0007266">
    <property type="term" value="P:Rho protein signal transduction"/>
    <property type="evidence" value="ECO:0007669"/>
    <property type="project" value="TreeGrafter"/>
</dbReference>
<dbReference type="Pfam" id="PF00621">
    <property type="entry name" value="RhoGEF"/>
    <property type="match status" value="1"/>
</dbReference>
<proteinExistence type="predicted"/>
<dbReference type="GO" id="GO:0005085">
    <property type="term" value="F:guanyl-nucleotide exchange factor activity"/>
    <property type="evidence" value="ECO:0007669"/>
    <property type="project" value="InterPro"/>
</dbReference>
<dbReference type="InterPro" id="IPR040181">
    <property type="entry name" value="PKHG5/7"/>
</dbReference>
<dbReference type="Gene3D" id="1.20.900.10">
    <property type="entry name" value="Dbl homology (DH) domain"/>
    <property type="match status" value="1"/>
</dbReference>
<feature type="domain" description="DH" evidence="2">
    <location>
        <begin position="227"/>
        <end position="380"/>
    </location>
</feature>
<feature type="region of interest" description="Disordered" evidence="1">
    <location>
        <begin position="22"/>
        <end position="96"/>
    </location>
</feature>
<feature type="compositionally biased region" description="Polar residues" evidence="1">
    <location>
        <begin position="462"/>
        <end position="482"/>
    </location>
</feature>
<sequence>NFISPSGQPADKLAEQLRQLEANGLPRRGSGPELAVELHEPRPGAVLGQGVAQGSLERIRSSHRELRNDGEKRDGKASRSSCSNGEQQADGASEPFLSFRLERTEGETEFDPPGQTGAKELLCCKVKRELADEGLLQAGAASLPYTWCFISVPACPKVYITVLYQRPACPQGVHHRCFISVPACPKSSCGLLTEVNTDRLFPPVDRAPAPGLLTARRTGQRIRPGQLASGFVRFGEIFQPCADYCLQIGNAKDYLRSLEKASLWRVRQGTGLRGDVPFSPVSRTGVIKYTRFTKKRSLPSSVLLAKEEAATCIAVGAPHELPQNYNAEDGTVDLQLKSLLTMPLQRITKYGLLLQEVLRHTEDNAERLQLETMIASPKQISGSRLTLMPYQLKYRPCSDAPVLLFTDAAAAQPSAAKRSNLPTAAGRRSRWSGCSSTAERTALTDFSRRDCLLLLVAPDQSRASDTGWSGCSPQSRRGQAQSHPAGGAAYSRHSLPPKPTRAATASASSLSPAAAPAAPGECCSTRTAAVTSTRWDTRKSAVSAPAVGCRCRARRGSRKRPTPGFAEHEPAPERIMMCTRPDPRLPPMTLHQRCAA</sequence>
<feature type="region of interest" description="Disordered" evidence="1">
    <location>
        <begin position="553"/>
        <end position="584"/>
    </location>
</feature>
<keyword evidence="3" id="KW-1185">Reference proteome</keyword>
<protein>
    <submittedName>
        <fullName evidence="4">DH domain-containing protein</fullName>
    </submittedName>
</protein>
<dbReference type="PROSITE" id="PS50010">
    <property type="entry name" value="DH_2"/>
    <property type="match status" value="1"/>
</dbReference>
<reference evidence="4" key="1">
    <citation type="submission" date="2016-11" db="UniProtKB">
        <authorList>
            <consortium name="WormBaseParasite"/>
        </authorList>
    </citation>
    <scope>IDENTIFICATION</scope>
</reference>
<dbReference type="PROSITE" id="PS00741">
    <property type="entry name" value="DH_1"/>
    <property type="match status" value="1"/>
</dbReference>
<evidence type="ECO:0000259" key="2">
    <source>
        <dbReference type="PROSITE" id="PS50010"/>
    </source>
</evidence>
<dbReference type="PANTHER" id="PTHR13217:SF11">
    <property type="entry name" value="PLECKSTRIN HOMOLOGY DOMAIN-CONTAINING FAMILY G MEMBER 5"/>
    <property type="match status" value="1"/>
</dbReference>
<dbReference type="WBParaSite" id="maker-unitig_43091-snap-gene-0.1-mRNA-1">
    <property type="protein sequence ID" value="maker-unitig_43091-snap-gene-0.1-mRNA-1"/>
    <property type="gene ID" value="maker-unitig_43091-snap-gene-0.1"/>
</dbReference>